<reference evidence="1" key="1">
    <citation type="submission" date="2016-07" db="EMBL/GenBank/DDBJ databases">
        <authorList>
            <person name="Bretaudeau A."/>
        </authorList>
    </citation>
    <scope>NUCLEOTIDE SEQUENCE</scope>
    <source>
        <strain evidence="1">Rice</strain>
        <tissue evidence="1">Whole body</tissue>
    </source>
</reference>
<protein>
    <submittedName>
        <fullName evidence="1">SFRICE_024610</fullName>
    </submittedName>
</protein>
<sequence length="17" mass="2022">MLCASKPRPWKIRADCF</sequence>
<proteinExistence type="predicted"/>
<organism evidence="1">
    <name type="scientific">Spodoptera frugiperda</name>
    <name type="common">Fall armyworm</name>
    <dbReference type="NCBI Taxonomy" id="7108"/>
    <lineage>
        <taxon>Eukaryota</taxon>
        <taxon>Metazoa</taxon>
        <taxon>Ecdysozoa</taxon>
        <taxon>Arthropoda</taxon>
        <taxon>Hexapoda</taxon>
        <taxon>Insecta</taxon>
        <taxon>Pterygota</taxon>
        <taxon>Neoptera</taxon>
        <taxon>Endopterygota</taxon>
        <taxon>Lepidoptera</taxon>
        <taxon>Glossata</taxon>
        <taxon>Ditrysia</taxon>
        <taxon>Noctuoidea</taxon>
        <taxon>Noctuidae</taxon>
        <taxon>Amphipyrinae</taxon>
        <taxon>Spodoptera</taxon>
    </lineage>
</organism>
<name>A0A2H1V8U4_SPOFR</name>
<evidence type="ECO:0000313" key="1">
    <source>
        <dbReference type="EMBL" id="SOQ36832.1"/>
    </source>
</evidence>
<gene>
    <name evidence="1" type="ORF">SFRICE_024610</name>
</gene>
<dbReference type="EMBL" id="ODYU01001086">
    <property type="protein sequence ID" value="SOQ36832.1"/>
    <property type="molecule type" value="Genomic_DNA"/>
</dbReference>
<dbReference type="AlphaFoldDB" id="A0A2H1V8U4"/>
<accession>A0A2H1V8U4</accession>